<feature type="active site" description="Phosphoserine intermediate" evidence="6">
    <location>
        <position position="102"/>
    </location>
</feature>
<feature type="modified residue" description="Phosphoserine" evidence="6">
    <location>
        <position position="102"/>
    </location>
</feature>
<keyword evidence="3 6" id="KW-0479">Metal-binding</keyword>
<organism evidence="13 14">
    <name type="scientific">Candidatus Bandiella euplotis</name>
    <dbReference type="NCBI Taxonomy" id="1664265"/>
    <lineage>
        <taxon>Bacteria</taxon>
        <taxon>Pseudomonadati</taxon>
        <taxon>Pseudomonadota</taxon>
        <taxon>Alphaproteobacteria</taxon>
        <taxon>Rickettsiales</taxon>
        <taxon>Candidatus Midichloriaceae</taxon>
        <taxon>Candidatus Bandiella</taxon>
    </lineage>
</organism>
<evidence type="ECO:0000256" key="8">
    <source>
        <dbReference type="RuleBase" id="RU004327"/>
    </source>
</evidence>
<protein>
    <recommendedName>
        <fullName evidence="6 8">Phosphoglucosamine mutase</fullName>
        <ecNumber evidence="6 8">5.4.2.10</ecNumber>
    </recommendedName>
</protein>
<dbReference type="InterPro" id="IPR005845">
    <property type="entry name" value="A-D-PHexomutase_a/b/a-II"/>
</dbReference>
<dbReference type="Pfam" id="PF02878">
    <property type="entry name" value="PGM_PMM_I"/>
    <property type="match status" value="1"/>
</dbReference>
<feature type="domain" description="Alpha-D-phosphohexomutase C-terminal" evidence="9">
    <location>
        <begin position="387"/>
        <end position="441"/>
    </location>
</feature>
<evidence type="ECO:0000259" key="12">
    <source>
        <dbReference type="Pfam" id="PF02880"/>
    </source>
</evidence>
<dbReference type="InterPro" id="IPR005843">
    <property type="entry name" value="A-D-PHexomutase_C"/>
</dbReference>
<evidence type="ECO:0000256" key="6">
    <source>
        <dbReference type="HAMAP-Rule" id="MF_01554"/>
    </source>
</evidence>
<dbReference type="PROSITE" id="PS00710">
    <property type="entry name" value="PGM_PMM"/>
    <property type="match status" value="1"/>
</dbReference>
<evidence type="ECO:0000256" key="4">
    <source>
        <dbReference type="ARBA" id="ARBA00022842"/>
    </source>
</evidence>
<feature type="binding site" description="via phosphate group" evidence="6">
    <location>
        <position position="102"/>
    </location>
    <ligand>
        <name>Mg(2+)</name>
        <dbReference type="ChEBI" id="CHEBI:18420"/>
    </ligand>
</feature>
<dbReference type="InterPro" id="IPR005846">
    <property type="entry name" value="A-D-PHexomutase_a/b/a-III"/>
</dbReference>
<keyword evidence="4 6" id="KW-0460">Magnesium</keyword>
<feature type="binding site" evidence="6">
    <location>
        <position position="246"/>
    </location>
    <ligand>
        <name>Mg(2+)</name>
        <dbReference type="ChEBI" id="CHEBI:18420"/>
    </ligand>
</feature>
<dbReference type="InterPro" id="IPR005844">
    <property type="entry name" value="A-D-PHexomutase_a/b/a-I"/>
</dbReference>
<dbReference type="PANTHER" id="PTHR42946:SF1">
    <property type="entry name" value="PHOSPHOGLUCOMUTASE (ALPHA-D-GLUCOSE-1,6-BISPHOSPHATE-DEPENDENT)"/>
    <property type="match status" value="1"/>
</dbReference>
<evidence type="ECO:0000256" key="5">
    <source>
        <dbReference type="ARBA" id="ARBA00023235"/>
    </source>
</evidence>
<dbReference type="InterPro" id="IPR036900">
    <property type="entry name" value="A-D-PHexomutase_C_sf"/>
</dbReference>
<dbReference type="EMBL" id="CP110820">
    <property type="protein sequence ID" value="WPX96228.1"/>
    <property type="molecule type" value="Genomic_DNA"/>
</dbReference>
<keyword evidence="2 6" id="KW-0597">Phosphoprotein</keyword>
<comment type="catalytic activity">
    <reaction evidence="6 8">
        <text>alpha-D-glucosamine 1-phosphate = D-glucosamine 6-phosphate</text>
        <dbReference type="Rhea" id="RHEA:23424"/>
        <dbReference type="ChEBI" id="CHEBI:58516"/>
        <dbReference type="ChEBI" id="CHEBI:58725"/>
        <dbReference type="EC" id="5.4.2.10"/>
    </reaction>
</comment>
<feature type="domain" description="Alpha-D-phosphohexomutase alpha/beta/alpha" evidence="11">
    <location>
        <begin position="160"/>
        <end position="257"/>
    </location>
</feature>
<dbReference type="EC" id="5.4.2.10" evidence="6 8"/>
<dbReference type="RefSeq" id="WP_323733105.1">
    <property type="nucleotide sequence ID" value="NZ_CP110820.1"/>
</dbReference>
<evidence type="ECO:0000259" key="11">
    <source>
        <dbReference type="Pfam" id="PF02879"/>
    </source>
</evidence>
<name>A0ABZ0UMD9_9RICK</name>
<dbReference type="InterPro" id="IPR050060">
    <property type="entry name" value="Phosphoglucosamine_mutase"/>
</dbReference>
<dbReference type="SUPFAM" id="SSF53738">
    <property type="entry name" value="Phosphoglucomutase, first 3 domains"/>
    <property type="match status" value="3"/>
</dbReference>
<comment type="similarity">
    <text evidence="1 6 7">Belongs to the phosphohexose mutase family.</text>
</comment>
<dbReference type="Gene3D" id="3.30.310.50">
    <property type="entry name" value="Alpha-D-phosphohexomutase, C-terminal domain"/>
    <property type="match status" value="1"/>
</dbReference>
<feature type="domain" description="Alpha-D-phosphohexomutase alpha/beta/alpha" evidence="12">
    <location>
        <begin position="261"/>
        <end position="368"/>
    </location>
</feature>
<sequence length="445" mass="48738">MQSSIFGTDGIRGLVNSYPITAEIALKIGTAIGVYVSDTQFRKRVVIAKDTRLSGYMIEPALTSGLISSGIDVILVGPMPTPSVPMLIKSLRADFGIMITASHNPYHDNGVKLFDKEGCKLDKPTREKLEKLIFSPELANGLAEPQELGRAKRLEDAPGRYIEHVKTSFPKELTLLGLKVVIDCANGSAYKLAPTILWELGAEVTVLGCEPNGFNINHDCGSMHPRALAQKVREMEADVGIALDGDADRVVICDENGKVIKGDHIIGMIAKHLKDENKLKGDAIVVTHISNTALEDYLKSIGIKTIYSNVGDINVHQKIRENDLNFGGEESGHIIFADYSNTGDGIVSTLQILAILVESQKKLSEFADIFTLNPQMTHNLAFQNKDPLQDPKTIAKIRGIQDDNADLKIIVRKSGTENLIRILVEGKEKDRIAKTLDELIRAIQL</sequence>
<keyword evidence="14" id="KW-1185">Reference proteome</keyword>
<comment type="cofactor">
    <cofactor evidence="6">
        <name>Mg(2+)</name>
        <dbReference type="ChEBI" id="CHEBI:18420"/>
    </cofactor>
    <text evidence="6">Binds 1 Mg(2+) ion per subunit.</text>
</comment>
<evidence type="ECO:0000313" key="13">
    <source>
        <dbReference type="EMBL" id="WPX96228.1"/>
    </source>
</evidence>
<dbReference type="Pfam" id="PF02879">
    <property type="entry name" value="PGM_PMM_II"/>
    <property type="match status" value="1"/>
</dbReference>
<comment type="function">
    <text evidence="6 8">Catalyzes the conversion of glucosamine-6-phosphate to glucosamine-1-phosphate.</text>
</comment>
<evidence type="ECO:0000256" key="7">
    <source>
        <dbReference type="RuleBase" id="RU004326"/>
    </source>
</evidence>
<evidence type="ECO:0000259" key="10">
    <source>
        <dbReference type="Pfam" id="PF02878"/>
    </source>
</evidence>
<dbReference type="NCBIfam" id="TIGR01455">
    <property type="entry name" value="glmM"/>
    <property type="match status" value="1"/>
</dbReference>
<dbReference type="InterPro" id="IPR005841">
    <property type="entry name" value="Alpha-D-phosphohexomutase_SF"/>
</dbReference>
<dbReference type="Pfam" id="PF02880">
    <property type="entry name" value="PGM_PMM_III"/>
    <property type="match status" value="1"/>
</dbReference>
<feature type="binding site" evidence="6">
    <location>
        <position position="248"/>
    </location>
    <ligand>
        <name>Mg(2+)</name>
        <dbReference type="ChEBI" id="CHEBI:18420"/>
    </ligand>
</feature>
<dbReference type="Proteomes" id="UP001327219">
    <property type="component" value="Chromosome"/>
</dbReference>
<dbReference type="InterPro" id="IPR016055">
    <property type="entry name" value="A-D-PHexomutase_a/b/a-I/II/III"/>
</dbReference>
<gene>
    <name evidence="6" type="primary">glmM</name>
    <name evidence="13" type="ORF">Bandiella_00337</name>
</gene>
<dbReference type="NCBIfam" id="NF008139">
    <property type="entry name" value="PRK10887.1"/>
    <property type="match status" value="1"/>
</dbReference>
<dbReference type="Pfam" id="PF00408">
    <property type="entry name" value="PGM_PMM_IV"/>
    <property type="match status" value="1"/>
</dbReference>
<dbReference type="SUPFAM" id="SSF55957">
    <property type="entry name" value="Phosphoglucomutase, C-terminal domain"/>
    <property type="match status" value="1"/>
</dbReference>
<reference evidence="13 14" key="1">
    <citation type="submission" date="2022-11" db="EMBL/GenBank/DDBJ databases">
        <title>Host association and intracellularity evolved multiple times independently in the Rickettsiales.</title>
        <authorList>
            <person name="Castelli M."/>
            <person name="Nardi T."/>
            <person name="Gammuto L."/>
            <person name="Bellinzona G."/>
            <person name="Sabaneyeva E."/>
            <person name="Potekhin A."/>
            <person name="Serra V."/>
            <person name="Petroni G."/>
            <person name="Sassera D."/>
        </authorList>
    </citation>
    <scope>NUCLEOTIDE SEQUENCE [LARGE SCALE GENOMIC DNA]</scope>
    <source>
        <strain evidence="13 14">NDG2</strain>
    </source>
</reference>
<proteinExistence type="inferred from homology"/>
<evidence type="ECO:0000256" key="3">
    <source>
        <dbReference type="ARBA" id="ARBA00022723"/>
    </source>
</evidence>
<dbReference type="CDD" id="cd05802">
    <property type="entry name" value="GlmM"/>
    <property type="match status" value="1"/>
</dbReference>
<feature type="binding site" evidence="6">
    <location>
        <position position="244"/>
    </location>
    <ligand>
        <name>Mg(2+)</name>
        <dbReference type="ChEBI" id="CHEBI:18420"/>
    </ligand>
</feature>
<dbReference type="InterPro" id="IPR006352">
    <property type="entry name" value="GlmM_bact"/>
</dbReference>
<dbReference type="Gene3D" id="3.40.120.10">
    <property type="entry name" value="Alpha-D-Glucose-1,6-Bisphosphate, subunit A, domain 3"/>
    <property type="match status" value="3"/>
</dbReference>
<dbReference type="PRINTS" id="PR00509">
    <property type="entry name" value="PGMPMM"/>
</dbReference>
<dbReference type="HAMAP" id="MF_01554_B">
    <property type="entry name" value="GlmM_B"/>
    <property type="match status" value="1"/>
</dbReference>
<feature type="domain" description="Alpha-D-phosphohexomutase alpha/beta/alpha" evidence="10">
    <location>
        <begin position="5"/>
        <end position="136"/>
    </location>
</feature>
<evidence type="ECO:0000256" key="2">
    <source>
        <dbReference type="ARBA" id="ARBA00022553"/>
    </source>
</evidence>
<dbReference type="InterPro" id="IPR016066">
    <property type="entry name" value="A-D-PHexomutase_CS"/>
</dbReference>
<evidence type="ECO:0000256" key="1">
    <source>
        <dbReference type="ARBA" id="ARBA00010231"/>
    </source>
</evidence>
<comment type="PTM">
    <text evidence="6">Activated by phosphorylation.</text>
</comment>
<keyword evidence="5 6" id="KW-0413">Isomerase</keyword>
<evidence type="ECO:0000313" key="14">
    <source>
        <dbReference type="Proteomes" id="UP001327219"/>
    </source>
</evidence>
<dbReference type="PANTHER" id="PTHR42946">
    <property type="entry name" value="PHOSPHOHEXOSE MUTASE"/>
    <property type="match status" value="1"/>
</dbReference>
<evidence type="ECO:0000259" key="9">
    <source>
        <dbReference type="Pfam" id="PF00408"/>
    </source>
</evidence>
<accession>A0ABZ0UMD9</accession>